<proteinExistence type="inferred from homology"/>
<keyword evidence="1" id="KW-0227">DNA damage</keyword>
<dbReference type="GO" id="GO:0005524">
    <property type="term" value="F:ATP binding"/>
    <property type="evidence" value="ECO:0007669"/>
    <property type="project" value="UniProtKB-KW"/>
</dbReference>
<dbReference type="AlphaFoldDB" id="A0AA36B369"/>
<keyword evidence="1" id="KW-0547">Nucleotide-binding</keyword>
<keyword evidence="1" id="KW-0378">Hydrolase</keyword>
<keyword evidence="1" id="KW-0347">Helicase</keyword>
<dbReference type="GO" id="GO:0000723">
    <property type="term" value="P:telomere maintenance"/>
    <property type="evidence" value="ECO:0007669"/>
    <property type="project" value="InterPro"/>
</dbReference>
<evidence type="ECO:0000313" key="3">
    <source>
        <dbReference type="EMBL" id="CAI9726523.1"/>
    </source>
</evidence>
<name>A0AA36B369_OCTVU</name>
<dbReference type="GO" id="GO:0043139">
    <property type="term" value="F:5'-3' DNA helicase activity"/>
    <property type="evidence" value="ECO:0007669"/>
    <property type="project" value="UniProtKB-EC"/>
</dbReference>
<gene>
    <name evidence="3" type="ORF">OCTVUL_1B017659</name>
</gene>
<dbReference type="GO" id="GO:0006281">
    <property type="term" value="P:DNA repair"/>
    <property type="evidence" value="ECO:0007669"/>
    <property type="project" value="UniProtKB-KW"/>
</dbReference>
<organism evidence="3 4">
    <name type="scientific">Octopus vulgaris</name>
    <name type="common">Common octopus</name>
    <dbReference type="NCBI Taxonomy" id="6645"/>
    <lineage>
        <taxon>Eukaryota</taxon>
        <taxon>Metazoa</taxon>
        <taxon>Spiralia</taxon>
        <taxon>Lophotrochozoa</taxon>
        <taxon>Mollusca</taxon>
        <taxon>Cephalopoda</taxon>
        <taxon>Coleoidea</taxon>
        <taxon>Octopodiformes</taxon>
        <taxon>Octopoda</taxon>
        <taxon>Incirrata</taxon>
        <taxon>Octopodidae</taxon>
        <taxon>Octopus</taxon>
    </lineage>
</organism>
<dbReference type="Gene3D" id="3.40.50.300">
    <property type="entry name" value="P-loop containing nucleotide triphosphate hydrolases"/>
    <property type="match status" value="1"/>
</dbReference>
<dbReference type="Proteomes" id="UP001162480">
    <property type="component" value="Chromosome 8"/>
</dbReference>
<keyword evidence="1" id="KW-0234">DNA repair</keyword>
<keyword evidence="4" id="KW-1185">Reference proteome</keyword>
<sequence>MTHLTLSRDLQYILHQGFNAEHAENMAMHSVDAILIENGFNCLAIGLPEPIGVLQLDHRIDIDHPGIATLTDEKRLVANAVLESVDKKRRDELPNHSCFYVDAPGGCGKTYMFNTIITYLRRNNFNVCSGAWTSLASTLLAGGKTIHILFKFPVPLTEASVCNVPATSDHANHLRNLDSIILDEASMMPSFILHAIDKALRDITGIAAVFGGKVVLLGEYFRQVLLILSRGTREAIIEICIKNSPL</sequence>
<dbReference type="Pfam" id="PF05970">
    <property type="entry name" value="PIF1"/>
    <property type="match status" value="1"/>
</dbReference>
<dbReference type="InterPro" id="IPR027417">
    <property type="entry name" value="P-loop_NTPase"/>
</dbReference>
<dbReference type="EMBL" id="OX597821">
    <property type="protein sequence ID" value="CAI9726523.1"/>
    <property type="molecule type" value="Genomic_DNA"/>
</dbReference>
<accession>A0AA36B369</accession>
<feature type="domain" description="DNA helicase Pif1-like DEAD-box helicase" evidence="2">
    <location>
        <begin position="70"/>
        <end position="245"/>
    </location>
</feature>
<dbReference type="GO" id="GO:0006310">
    <property type="term" value="P:DNA recombination"/>
    <property type="evidence" value="ECO:0007669"/>
    <property type="project" value="UniProtKB-KW"/>
</dbReference>
<comment type="similarity">
    <text evidence="1">Belongs to the helicase family.</text>
</comment>
<comment type="catalytic activity">
    <reaction evidence="1">
        <text>ATP + H2O = ADP + phosphate + H(+)</text>
        <dbReference type="Rhea" id="RHEA:13065"/>
        <dbReference type="ChEBI" id="CHEBI:15377"/>
        <dbReference type="ChEBI" id="CHEBI:15378"/>
        <dbReference type="ChEBI" id="CHEBI:30616"/>
        <dbReference type="ChEBI" id="CHEBI:43474"/>
        <dbReference type="ChEBI" id="CHEBI:456216"/>
        <dbReference type="EC" id="5.6.2.3"/>
    </reaction>
</comment>
<evidence type="ECO:0000259" key="2">
    <source>
        <dbReference type="Pfam" id="PF05970"/>
    </source>
</evidence>
<protein>
    <recommendedName>
        <fullName evidence="1">ATP-dependent DNA helicase</fullName>
        <ecNumber evidence="1">5.6.2.3</ecNumber>
    </recommendedName>
</protein>
<keyword evidence="1" id="KW-0067">ATP-binding</keyword>
<dbReference type="SUPFAM" id="SSF52540">
    <property type="entry name" value="P-loop containing nucleoside triphosphate hydrolases"/>
    <property type="match status" value="1"/>
</dbReference>
<reference evidence="3" key="1">
    <citation type="submission" date="2023-08" db="EMBL/GenBank/DDBJ databases">
        <authorList>
            <person name="Alioto T."/>
            <person name="Alioto T."/>
            <person name="Gomez Garrido J."/>
        </authorList>
    </citation>
    <scope>NUCLEOTIDE SEQUENCE</scope>
</reference>
<dbReference type="PANTHER" id="PTHR10492">
    <property type="match status" value="1"/>
</dbReference>
<evidence type="ECO:0000256" key="1">
    <source>
        <dbReference type="RuleBase" id="RU363044"/>
    </source>
</evidence>
<evidence type="ECO:0000313" key="4">
    <source>
        <dbReference type="Proteomes" id="UP001162480"/>
    </source>
</evidence>
<comment type="cofactor">
    <cofactor evidence="1">
        <name>Mg(2+)</name>
        <dbReference type="ChEBI" id="CHEBI:18420"/>
    </cofactor>
</comment>
<dbReference type="EC" id="5.6.2.3" evidence="1"/>
<dbReference type="GO" id="GO:0016787">
    <property type="term" value="F:hydrolase activity"/>
    <property type="evidence" value="ECO:0007669"/>
    <property type="project" value="UniProtKB-KW"/>
</dbReference>
<dbReference type="InterPro" id="IPR010285">
    <property type="entry name" value="DNA_helicase_pif1-like_DEAD"/>
</dbReference>
<keyword evidence="1" id="KW-0233">DNA recombination</keyword>
<dbReference type="PANTHER" id="PTHR10492:SF57">
    <property type="entry name" value="ATP-DEPENDENT DNA HELICASE"/>
    <property type="match status" value="1"/>
</dbReference>